<reference evidence="7" key="3">
    <citation type="submission" date="2025-04" db="UniProtKB">
        <authorList>
            <consortium name="RefSeq"/>
        </authorList>
    </citation>
    <scope>IDENTIFICATION</scope>
    <source>
        <strain evidence="7">CBS 781.70</strain>
    </source>
</reference>
<dbReference type="InterPro" id="IPR011032">
    <property type="entry name" value="GroES-like_sf"/>
</dbReference>
<dbReference type="EMBL" id="ML975177">
    <property type="protein sequence ID" value="KAF1808958.1"/>
    <property type="molecule type" value="Genomic_DNA"/>
</dbReference>
<feature type="domain" description="Enoyl reductase (ER)" evidence="4">
    <location>
        <begin position="10"/>
        <end position="342"/>
    </location>
</feature>
<evidence type="ECO:0000256" key="1">
    <source>
        <dbReference type="ARBA" id="ARBA00008072"/>
    </source>
</evidence>
<sequence length="347" mass="36235">MKGITLEKPGAPWVLVDDLPVPEPGDSQILVKSIVTAINPIDGVQAATGLLVEGWPFTPGCDAGGIVVKAGKNAVSALGSPFKEGDRICGATRLGTKGHSPFQEYFLMDAQVTIPVPSNLSYEHAACVGVAVETAGLGVFSGLHVPIFDPKNLPAPNGEWALVLGGASSVGKMALQLLKKAGYKVIVTCSSGSAELLKSLGAEATVDYKKPKSEVISEILSITGNSVARVFDAVSQHVQFAADLLKGVEKSPRYFTSTNGRDPIPDDAPYEGGPILLGPVGRPEGTETNGRIEAFIPLVYKLLEAGELIPSEYIVGGTGFESIVDAYQLQSSGKGGNKKVIVKLQDP</sequence>
<accession>A0A6G1FTC0</accession>
<evidence type="ECO:0000313" key="5">
    <source>
        <dbReference type="EMBL" id="KAF1808958.1"/>
    </source>
</evidence>
<evidence type="ECO:0000313" key="6">
    <source>
        <dbReference type="Proteomes" id="UP000504638"/>
    </source>
</evidence>
<dbReference type="InterPro" id="IPR013154">
    <property type="entry name" value="ADH-like_N"/>
</dbReference>
<gene>
    <name evidence="5 7" type="ORF">P152DRAFT_462006</name>
</gene>
<dbReference type="SMART" id="SM00829">
    <property type="entry name" value="PKS_ER"/>
    <property type="match status" value="1"/>
</dbReference>
<dbReference type="InterPro" id="IPR013149">
    <property type="entry name" value="ADH-like_C"/>
</dbReference>
<evidence type="ECO:0000256" key="2">
    <source>
        <dbReference type="ARBA" id="ARBA00011245"/>
    </source>
</evidence>
<organism evidence="5">
    <name type="scientific">Eremomyces bilateralis CBS 781.70</name>
    <dbReference type="NCBI Taxonomy" id="1392243"/>
    <lineage>
        <taxon>Eukaryota</taxon>
        <taxon>Fungi</taxon>
        <taxon>Dikarya</taxon>
        <taxon>Ascomycota</taxon>
        <taxon>Pezizomycotina</taxon>
        <taxon>Dothideomycetes</taxon>
        <taxon>Dothideomycetes incertae sedis</taxon>
        <taxon>Eremomycetales</taxon>
        <taxon>Eremomycetaceae</taxon>
        <taxon>Eremomyces</taxon>
    </lineage>
</organism>
<dbReference type="GeneID" id="54420820"/>
<dbReference type="PANTHER" id="PTHR45348:SF2">
    <property type="entry name" value="ZINC-TYPE ALCOHOL DEHYDROGENASE-LIKE PROTEIN C2E1P3.01"/>
    <property type="match status" value="1"/>
</dbReference>
<dbReference type="Proteomes" id="UP000504638">
    <property type="component" value="Unplaced"/>
</dbReference>
<comment type="similarity">
    <text evidence="1">Belongs to the zinc-containing alcohol dehydrogenase family.</text>
</comment>
<dbReference type="InterPro" id="IPR020843">
    <property type="entry name" value="ER"/>
</dbReference>
<dbReference type="RefSeq" id="XP_033530589.1">
    <property type="nucleotide sequence ID" value="XM_033680250.1"/>
</dbReference>
<dbReference type="Gene3D" id="3.90.180.10">
    <property type="entry name" value="Medium-chain alcohol dehydrogenases, catalytic domain"/>
    <property type="match status" value="1"/>
</dbReference>
<dbReference type="SUPFAM" id="SSF51735">
    <property type="entry name" value="NAD(P)-binding Rossmann-fold domains"/>
    <property type="match status" value="1"/>
</dbReference>
<comment type="subunit">
    <text evidence="2">Monomer.</text>
</comment>
<dbReference type="SUPFAM" id="SSF50129">
    <property type="entry name" value="GroES-like"/>
    <property type="match status" value="1"/>
</dbReference>
<evidence type="ECO:0000259" key="4">
    <source>
        <dbReference type="SMART" id="SM00829"/>
    </source>
</evidence>
<keyword evidence="3" id="KW-0560">Oxidoreductase</keyword>
<keyword evidence="6" id="KW-1185">Reference proteome</keyword>
<dbReference type="Pfam" id="PF00107">
    <property type="entry name" value="ADH_zinc_N"/>
    <property type="match status" value="1"/>
</dbReference>
<proteinExistence type="inferred from homology"/>
<reference evidence="7" key="2">
    <citation type="submission" date="2020-04" db="EMBL/GenBank/DDBJ databases">
        <authorList>
            <consortium name="NCBI Genome Project"/>
        </authorList>
    </citation>
    <scope>NUCLEOTIDE SEQUENCE</scope>
    <source>
        <strain evidence="7">CBS 781.70</strain>
    </source>
</reference>
<dbReference type="Pfam" id="PF08240">
    <property type="entry name" value="ADH_N"/>
    <property type="match status" value="1"/>
</dbReference>
<protein>
    <submittedName>
        <fullName evidence="5 7">GroES-like protein</fullName>
    </submittedName>
</protein>
<evidence type="ECO:0000313" key="7">
    <source>
        <dbReference type="RefSeq" id="XP_033530589.1"/>
    </source>
</evidence>
<evidence type="ECO:0000256" key="3">
    <source>
        <dbReference type="ARBA" id="ARBA00023002"/>
    </source>
</evidence>
<dbReference type="InterPro" id="IPR036291">
    <property type="entry name" value="NAD(P)-bd_dom_sf"/>
</dbReference>
<dbReference type="OrthoDB" id="48317at2759"/>
<dbReference type="Gene3D" id="3.40.50.720">
    <property type="entry name" value="NAD(P)-binding Rossmann-like Domain"/>
    <property type="match status" value="1"/>
</dbReference>
<dbReference type="AlphaFoldDB" id="A0A6G1FTC0"/>
<dbReference type="PANTHER" id="PTHR45348">
    <property type="entry name" value="HYPOTHETICAL OXIDOREDUCTASE (EUROFUNG)"/>
    <property type="match status" value="1"/>
</dbReference>
<dbReference type="InterPro" id="IPR047122">
    <property type="entry name" value="Trans-enoyl_RdTase-like"/>
</dbReference>
<name>A0A6G1FTC0_9PEZI</name>
<dbReference type="GO" id="GO:0016651">
    <property type="term" value="F:oxidoreductase activity, acting on NAD(P)H"/>
    <property type="evidence" value="ECO:0007669"/>
    <property type="project" value="InterPro"/>
</dbReference>
<dbReference type="CDD" id="cd08249">
    <property type="entry name" value="enoyl_reductase_like"/>
    <property type="match status" value="1"/>
</dbReference>
<reference evidence="5 7" key="1">
    <citation type="submission" date="2020-01" db="EMBL/GenBank/DDBJ databases">
        <authorList>
            <consortium name="DOE Joint Genome Institute"/>
            <person name="Haridas S."/>
            <person name="Albert R."/>
            <person name="Binder M."/>
            <person name="Bloem J."/>
            <person name="Labutti K."/>
            <person name="Salamov A."/>
            <person name="Andreopoulos B."/>
            <person name="Baker S.E."/>
            <person name="Barry K."/>
            <person name="Bills G."/>
            <person name="Bluhm B.H."/>
            <person name="Cannon C."/>
            <person name="Castanera R."/>
            <person name="Culley D.E."/>
            <person name="Daum C."/>
            <person name="Ezra D."/>
            <person name="Gonzalez J.B."/>
            <person name="Henrissat B."/>
            <person name="Kuo A."/>
            <person name="Liang C."/>
            <person name="Lipzen A."/>
            <person name="Lutzoni F."/>
            <person name="Magnuson J."/>
            <person name="Mondo S."/>
            <person name="Nolan M."/>
            <person name="Ohm R."/>
            <person name="Pangilinan J."/>
            <person name="Park H.-J."/>
            <person name="Ramirez L."/>
            <person name="Alfaro M."/>
            <person name="Sun H."/>
            <person name="Tritt A."/>
            <person name="Yoshinaga Y."/>
            <person name="Zwiers L.-H."/>
            <person name="Turgeon B.G."/>
            <person name="Goodwin S.B."/>
            <person name="Spatafora J.W."/>
            <person name="Crous P.W."/>
            <person name="Grigoriev I.V."/>
        </authorList>
    </citation>
    <scope>NUCLEOTIDE SEQUENCE</scope>
    <source>
        <strain evidence="5 7">CBS 781.70</strain>
    </source>
</reference>